<protein>
    <recommendedName>
        <fullName evidence="4">F-box domain-containing protein</fullName>
    </recommendedName>
</protein>
<dbReference type="EMBL" id="MU006090">
    <property type="protein sequence ID" value="KAF2842035.1"/>
    <property type="molecule type" value="Genomic_DNA"/>
</dbReference>
<feature type="region of interest" description="Disordered" evidence="1">
    <location>
        <begin position="1"/>
        <end position="24"/>
    </location>
</feature>
<evidence type="ECO:0000313" key="3">
    <source>
        <dbReference type="Proteomes" id="UP000799429"/>
    </source>
</evidence>
<feature type="compositionally biased region" description="Acidic residues" evidence="1">
    <location>
        <begin position="219"/>
        <end position="229"/>
    </location>
</feature>
<dbReference type="Proteomes" id="UP000799429">
    <property type="component" value="Unassembled WGS sequence"/>
</dbReference>
<organism evidence="2 3">
    <name type="scientific">Patellaria atrata CBS 101060</name>
    <dbReference type="NCBI Taxonomy" id="1346257"/>
    <lineage>
        <taxon>Eukaryota</taxon>
        <taxon>Fungi</taxon>
        <taxon>Dikarya</taxon>
        <taxon>Ascomycota</taxon>
        <taxon>Pezizomycotina</taxon>
        <taxon>Dothideomycetes</taxon>
        <taxon>Dothideomycetes incertae sedis</taxon>
        <taxon>Patellariales</taxon>
        <taxon>Patellariaceae</taxon>
        <taxon>Patellaria</taxon>
    </lineage>
</organism>
<name>A0A9P4SGD9_9PEZI</name>
<comment type="caution">
    <text evidence="2">The sequence shown here is derived from an EMBL/GenBank/DDBJ whole genome shotgun (WGS) entry which is preliminary data.</text>
</comment>
<proteinExistence type="predicted"/>
<evidence type="ECO:0008006" key="4">
    <source>
        <dbReference type="Google" id="ProtNLM"/>
    </source>
</evidence>
<keyword evidence="3" id="KW-1185">Reference proteome</keyword>
<evidence type="ECO:0000313" key="2">
    <source>
        <dbReference type="EMBL" id="KAF2842035.1"/>
    </source>
</evidence>
<sequence>MPEPPPIQNEKQQDNPTSTNSVFFKPPRELRDLIYEQIIHDHEHCPTNQHCPHAVMLLCNRQIHTEFTEAFDRVITRTKMFTFQSNPHLRYLDNNDRYFNPCRKIEQAVVFLKHVRACVIYHRTTGERLNPRPQRWVNLLENDTKKMVRLESLTIDIFPIQPDTPRVALEITRRLAVLPSLRYLKVQYHRNGIGNPYLGQTELESTRTQNGEPWKTVETSDDTREDEFSGVEGHIV</sequence>
<dbReference type="AlphaFoldDB" id="A0A9P4SGD9"/>
<reference evidence="2" key="1">
    <citation type="journal article" date="2020" name="Stud. Mycol.">
        <title>101 Dothideomycetes genomes: a test case for predicting lifestyles and emergence of pathogens.</title>
        <authorList>
            <person name="Haridas S."/>
            <person name="Albert R."/>
            <person name="Binder M."/>
            <person name="Bloem J."/>
            <person name="Labutti K."/>
            <person name="Salamov A."/>
            <person name="Andreopoulos B."/>
            <person name="Baker S."/>
            <person name="Barry K."/>
            <person name="Bills G."/>
            <person name="Bluhm B."/>
            <person name="Cannon C."/>
            <person name="Castanera R."/>
            <person name="Culley D."/>
            <person name="Daum C."/>
            <person name="Ezra D."/>
            <person name="Gonzalez J."/>
            <person name="Henrissat B."/>
            <person name="Kuo A."/>
            <person name="Liang C."/>
            <person name="Lipzen A."/>
            <person name="Lutzoni F."/>
            <person name="Magnuson J."/>
            <person name="Mondo S."/>
            <person name="Nolan M."/>
            <person name="Ohm R."/>
            <person name="Pangilinan J."/>
            <person name="Park H.-J."/>
            <person name="Ramirez L."/>
            <person name="Alfaro M."/>
            <person name="Sun H."/>
            <person name="Tritt A."/>
            <person name="Yoshinaga Y."/>
            <person name="Zwiers L.-H."/>
            <person name="Turgeon B."/>
            <person name="Goodwin S."/>
            <person name="Spatafora J."/>
            <person name="Crous P."/>
            <person name="Grigoriev I."/>
        </authorList>
    </citation>
    <scope>NUCLEOTIDE SEQUENCE</scope>
    <source>
        <strain evidence="2">CBS 101060</strain>
    </source>
</reference>
<gene>
    <name evidence="2" type="ORF">M501DRAFT_1013404</name>
</gene>
<accession>A0A9P4SGD9</accession>
<feature type="region of interest" description="Disordered" evidence="1">
    <location>
        <begin position="204"/>
        <end position="236"/>
    </location>
</feature>
<evidence type="ECO:0000256" key="1">
    <source>
        <dbReference type="SAM" id="MobiDB-lite"/>
    </source>
</evidence>